<evidence type="ECO:0000313" key="2">
    <source>
        <dbReference type="Proteomes" id="UP000032686"/>
    </source>
</evidence>
<dbReference type="GeneID" id="24722411"/>
<dbReference type="EMBL" id="KM677185">
    <property type="protein sequence ID" value="AIX12648.1"/>
    <property type="molecule type" value="Genomic_DNA"/>
</dbReference>
<accession>A0A0D3MTD4</accession>
<dbReference type="Proteomes" id="UP000032686">
    <property type="component" value="Segment"/>
</dbReference>
<gene>
    <name evidence="1" type="ORF">WRP3_145</name>
</gene>
<reference evidence="1 2" key="1">
    <citation type="journal article" date="2015" name="Appl. Environ. Microbiol.">
        <title>Lactococcal 949 group phages recognize a carbohydrate receptor on the host cell surface.</title>
        <authorList>
            <person name="Mahony J."/>
            <person name="Randazzo W."/>
            <person name="Neve H."/>
            <person name="Settanni L."/>
            <person name="van Sinderen D."/>
        </authorList>
    </citation>
    <scope>NUCLEOTIDE SEQUENCE [LARGE SCALE GENOMIC DNA]</scope>
    <source>
        <strain evidence="1">WRP3</strain>
    </source>
</reference>
<organism evidence="1 2">
    <name type="scientific">Lactococcus phage WRP3</name>
    <dbReference type="NCBI Taxonomy" id="1560313"/>
    <lineage>
        <taxon>Viruses</taxon>
        <taxon>Duplodnaviria</taxon>
        <taxon>Heunggongvirae</taxon>
        <taxon>Uroviricota</taxon>
        <taxon>Caudoviricetes</taxon>
        <taxon>Audreyjarvisvirus</taxon>
        <taxon>Audreyjarvisvirus WRP3</taxon>
    </lineage>
</organism>
<name>A0A0D3MTD4_9CAUD</name>
<proteinExistence type="predicted"/>
<sequence length="81" mass="9273">MSKTKFYALYNGTRKEKSVGTERVFDKKTGKRVQKQVEREVSVGTSYVFDLLSETRIGARQEALVIAREEGLKFAGLHLYK</sequence>
<dbReference type="OrthoDB" id="21374at10239"/>
<dbReference type="KEGG" id="vg:24722411"/>
<protein>
    <submittedName>
        <fullName evidence="1">Uncharacterized protein</fullName>
    </submittedName>
</protein>
<dbReference type="RefSeq" id="YP_009147802.1">
    <property type="nucleotide sequence ID" value="NC_027341.1"/>
</dbReference>
<evidence type="ECO:0000313" key="1">
    <source>
        <dbReference type="EMBL" id="AIX12648.1"/>
    </source>
</evidence>
<keyword evidence="2" id="KW-1185">Reference proteome</keyword>